<sequence length="401" mass="47331">MAFIKGRQIMDAVLIANEAIDSRIKQKKPGILCKLDIEKAYDNVNWSMHADDTLIFCDAEEQQLKYLRVILILFEGMTGLHINWRKSLMYPVNEVTNMNCLAAILSGEIGNLPTNYFGMPLGENSNSVDVWNDVLEKCEKKLARWKTQYLSLGGRLTLINSVLDSLPTYMITLFPIPARVIKRLDSIRRKFLWHGNKERKGFNLVKRKVVTTVKKILWKRVISAKYEGEDMWMTKEVTTPYGVSLWRSIRDMWDEVKSNARIKVVDGSKTGFWKDEWHEKGNLEVLFPDIYNIVLGQHNTIAELWTNQGWSFNFRRQFNDWEIARVAEFLNTVEVFNGLQTGEDVMWWKGNRREEFKINLAYKLMDQTNQQTYNWPWKQIWRSKIPHEISCFIWYWPKKLL</sequence>
<dbReference type="AlphaFoldDB" id="A0AAF0T9Z7"/>
<dbReference type="Proteomes" id="UP001234989">
    <property type="component" value="Chromosome 1"/>
</dbReference>
<proteinExistence type="predicted"/>
<name>A0AAF0T9Z7_SOLVR</name>
<evidence type="ECO:0000313" key="2">
    <source>
        <dbReference type="Proteomes" id="UP001234989"/>
    </source>
</evidence>
<evidence type="ECO:0000313" key="1">
    <source>
        <dbReference type="EMBL" id="WMV13372.1"/>
    </source>
</evidence>
<protein>
    <recommendedName>
        <fullName evidence="3">Reverse transcriptase domain-containing protein</fullName>
    </recommendedName>
</protein>
<evidence type="ECO:0008006" key="3">
    <source>
        <dbReference type="Google" id="ProtNLM"/>
    </source>
</evidence>
<organism evidence="1 2">
    <name type="scientific">Solanum verrucosum</name>
    <dbReference type="NCBI Taxonomy" id="315347"/>
    <lineage>
        <taxon>Eukaryota</taxon>
        <taxon>Viridiplantae</taxon>
        <taxon>Streptophyta</taxon>
        <taxon>Embryophyta</taxon>
        <taxon>Tracheophyta</taxon>
        <taxon>Spermatophyta</taxon>
        <taxon>Magnoliopsida</taxon>
        <taxon>eudicotyledons</taxon>
        <taxon>Gunneridae</taxon>
        <taxon>Pentapetalae</taxon>
        <taxon>asterids</taxon>
        <taxon>lamiids</taxon>
        <taxon>Solanales</taxon>
        <taxon>Solanaceae</taxon>
        <taxon>Solanoideae</taxon>
        <taxon>Solaneae</taxon>
        <taxon>Solanum</taxon>
    </lineage>
</organism>
<accession>A0AAF0T9Z7</accession>
<reference evidence="1" key="1">
    <citation type="submission" date="2023-08" db="EMBL/GenBank/DDBJ databases">
        <title>A de novo genome assembly of Solanum verrucosum Schlechtendal, a Mexican diploid species geographically isolated from the other diploid A-genome species in potato relatives.</title>
        <authorList>
            <person name="Hosaka K."/>
        </authorList>
    </citation>
    <scope>NUCLEOTIDE SEQUENCE</scope>
    <source>
        <tissue evidence="1">Young leaves</tissue>
    </source>
</reference>
<dbReference type="PANTHER" id="PTHR33116">
    <property type="entry name" value="REVERSE TRANSCRIPTASE ZINC-BINDING DOMAIN-CONTAINING PROTEIN-RELATED-RELATED"/>
    <property type="match status" value="1"/>
</dbReference>
<gene>
    <name evidence="1" type="ORF">MTR67_006757</name>
</gene>
<dbReference type="EMBL" id="CP133612">
    <property type="protein sequence ID" value="WMV13372.1"/>
    <property type="molecule type" value="Genomic_DNA"/>
</dbReference>
<keyword evidence="2" id="KW-1185">Reference proteome</keyword>
<dbReference type="PANTHER" id="PTHR33116:SF85">
    <property type="entry name" value="REVERSE TRANSCRIPTASE ZINC-BINDING DOMAIN-CONTAINING PROTEIN"/>
    <property type="match status" value="1"/>
</dbReference>